<comment type="caution">
    <text evidence="2">The sequence shown here is derived from an EMBL/GenBank/DDBJ whole genome shotgun (WGS) entry which is preliminary data.</text>
</comment>
<dbReference type="InterPro" id="IPR005948">
    <property type="entry name" value="ThiB-like"/>
</dbReference>
<dbReference type="RefSeq" id="WP_340605138.1">
    <property type="nucleotide sequence ID" value="NZ_JBBMXV010000004.1"/>
</dbReference>
<dbReference type="SUPFAM" id="SSF53850">
    <property type="entry name" value="Periplasmic binding protein-like II"/>
    <property type="match status" value="1"/>
</dbReference>
<name>A0ABD5V4S6_9EURY</name>
<organism evidence="2 3">
    <name type="scientific">Halalkalicoccus tibetensis</name>
    <dbReference type="NCBI Taxonomy" id="175632"/>
    <lineage>
        <taxon>Archaea</taxon>
        <taxon>Methanobacteriati</taxon>
        <taxon>Methanobacteriota</taxon>
        <taxon>Stenosarchaea group</taxon>
        <taxon>Halobacteria</taxon>
        <taxon>Halobacteriales</taxon>
        <taxon>Halococcaceae</taxon>
        <taxon>Halalkalicoccus</taxon>
    </lineage>
</organism>
<dbReference type="Proteomes" id="UP001596312">
    <property type="component" value="Unassembled WGS sequence"/>
</dbReference>
<proteinExistence type="predicted"/>
<dbReference type="PROSITE" id="PS51257">
    <property type="entry name" value="PROKAR_LIPOPROTEIN"/>
    <property type="match status" value="1"/>
</dbReference>
<dbReference type="PANTHER" id="PTHR30006">
    <property type="entry name" value="THIAMINE-BINDING PERIPLASMIC PROTEIN-RELATED"/>
    <property type="match status" value="1"/>
</dbReference>
<accession>A0ABD5V4S6</accession>
<dbReference type="Gene3D" id="3.40.190.10">
    <property type="entry name" value="Periplasmic binding protein-like II"/>
    <property type="match status" value="2"/>
</dbReference>
<evidence type="ECO:0000313" key="2">
    <source>
        <dbReference type="EMBL" id="MFC6906567.1"/>
    </source>
</evidence>
<protein>
    <submittedName>
        <fullName evidence="2">Thiamine ABC transporter substrate binding subunit</fullName>
    </submittedName>
</protein>
<dbReference type="NCBIfam" id="TIGR01254">
    <property type="entry name" value="sfuA"/>
    <property type="match status" value="1"/>
</dbReference>
<sequence>MRRRTFLESGVAATAIGLAGCSANPVDDDDADDDTLAVATYGSFVDAPSDSPGEWIKDEFEERHDVTLEWHTPDQEINYYIERHNEDVGIEPELYLGFSPHELVRVDRNTEGELFTEWDEGGLEHADDVDEEFYFDPQDRALPTYSSYCAIVYDGRTVAEPETFEDLLDPEYEGQIALSNPQEGTTGLLFLLWTIDQFGEEGYLDYWEALLENDVRILDSWGDVYTQFEEEEVPVIVSYSNDRVYAERDGNDLEKHRVSLLNDEAYANVSGMGRFADGTNDELAHEFADFVLSPEVQAVIAERNVTGPVNTETDLPEVYEEYAQIPDDPVFFDYDELDENLETWLDGWSDVVAGGR</sequence>
<dbReference type="PANTHER" id="PTHR30006:SF2">
    <property type="entry name" value="ABC TRANSPORTER SUBSTRATE-BINDING PROTEIN"/>
    <property type="match status" value="1"/>
</dbReference>
<keyword evidence="1" id="KW-0732">Signal</keyword>
<reference evidence="2 3" key="1">
    <citation type="journal article" date="2019" name="Int. J. Syst. Evol. Microbiol.">
        <title>The Global Catalogue of Microorganisms (GCM) 10K type strain sequencing project: providing services to taxonomists for standard genome sequencing and annotation.</title>
        <authorList>
            <consortium name="The Broad Institute Genomics Platform"/>
            <consortium name="The Broad Institute Genome Sequencing Center for Infectious Disease"/>
            <person name="Wu L."/>
            <person name="Ma J."/>
        </authorList>
    </citation>
    <scope>NUCLEOTIDE SEQUENCE [LARGE SCALE GENOMIC DNA]</scope>
    <source>
        <strain evidence="2 3">CGMCC 1.3240</strain>
    </source>
</reference>
<dbReference type="AlphaFoldDB" id="A0ABD5V4S6"/>
<dbReference type="EMBL" id="JBHSXQ010000004">
    <property type="protein sequence ID" value="MFC6906567.1"/>
    <property type="molecule type" value="Genomic_DNA"/>
</dbReference>
<gene>
    <name evidence="2" type="ORF">ACFQGH_15330</name>
</gene>
<dbReference type="Pfam" id="PF13343">
    <property type="entry name" value="SBP_bac_6"/>
    <property type="match status" value="1"/>
</dbReference>
<evidence type="ECO:0000256" key="1">
    <source>
        <dbReference type="ARBA" id="ARBA00022729"/>
    </source>
</evidence>
<keyword evidence="3" id="KW-1185">Reference proteome</keyword>
<evidence type="ECO:0000313" key="3">
    <source>
        <dbReference type="Proteomes" id="UP001596312"/>
    </source>
</evidence>